<dbReference type="GO" id="GO:0008934">
    <property type="term" value="F:inositol monophosphate 1-phosphatase activity"/>
    <property type="evidence" value="ECO:0007669"/>
    <property type="project" value="InterPro"/>
</dbReference>
<feature type="binding site" evidence="6">
    <location>
        <position position="193"/>
    </location>
    <ligand>
        <name>Mg(2+)</name>
        <dbReference type="ChEBI" id="CHEBI:18420"/>
        <label>1</label>
        <note>catalytic</note>
    </ligand>
</feature>
<dbReference type="GO" id="GO:0006021">
    <property type="term" value="P:inositol biosynthetic process"/>
    <property type="evidence" value="ECO:0007669"/>
    <property type="project" value="UniProtKB-UniPathway"/>
</dbReference>
<evidence type="ECO:0000256" key="1">
    <source>
        <dbReference type="ARBA" id="ARBA00001033"/>
    </source>
</evidence>
<comment type="cofactor">
    <cofactor evidence="2 6 7">
        <name>Mg(2+)</name>
        <dbReference type="ChEBI" id="CHEBI:18420"/>
    </cofactor>
</comment>
<evidence type="ECO:0000256" key="3">
    <source>
        <dbReference type="ARBA" id="ARBA00009759"/>
    </source>
</evidence>
<dbReference type="PANTHER" id="PTHR20854:SF4">
    <property type="entry name" value="INOSITOL-1-MONOPHOSPHATASE-RELATED"/>
    <property type="match status" value="1"/>
</dbReference>
<dbReference type="SUPFAM" id="SSF56655">
    <property type="entry name" value="Carbohydrate phosphatase"/>
    <property type="match status" value="1"/>
</dbReference>
<dbReference type="AlphaFoldDB" id="A0A2H9TI33"/>
<dbReference type="Gene3D" id="3.30.540.10">
    <property type="entry name" value="Fructose-1,6-Bisphosphatase, subunit A, domain 1"/>
    <property type="match status" value="2"/>
</dbReference>
<keyword evidence="5 6" id="KW-0460">Magnesium</keyword>
<evidence type="ECO:0000256" key="5">
    <source>
        <dbReference type="ARBA" id="ARBA00022842"/>
    </source>
</evidence>
<evidence type="ECO:0000256" key="4">
    <source>
        <dbReference type="ARBA" id="ARBA00022723"/>
    </source>
</evidence>
<dbReference type="InterPro" id="IPR020550">
    <property type="entry name" value="Inositol_monophosphatase_CS"/>
</dbReference>
<dbReference type="Proteomes" id="UP000240830">
    <property type="component" value="Unassembled WGS sequence"/>
</dbReference>
<dbReference type="EMBL" id="MTSL01000174">
    <property type="protein sequence ID" value="PJF17418.1"/>
    <property type="molecule type" value="Genomic_DNA"/>
</dbReference>
<protein>
    <recommendedName>
        <fullName evidence="7">Inositol-1-monophosphatase</fullName>
        <ecNumber evidence="7">3.1.3.25</ecNumber>
    </recommendedName>
</protein>
<sequence length="241" mass="26197">MVAETVDLSSNNALKHLSVECLKAAKEIAAEAGKMSATAFRQPKRVESKTCAQDLVTETDRAIEAFIEERLRKEFPGHKLPNFCIAIGLAIDKIPALGVVFNPITNEMFSAATGYGAFLNDQPISVSRGVASLSQCLLITEFTTNYEEIENASRDNLLLMRHIRMMGSAALGMCYSACGRVDGFLVKGIKCWDICAAVAIVREAGGHVTDYDGKDVFDLYKGEVISVSCKAVADEIIHLLQ</sequence>
<dbReference type="InterPro" id="IPR000760">
    <property type="entry name" value="Inositol_monophosphatase-like"/>
</dbReference>
<dbReference type="PRINTS" id="PR00377">
    <property type="entry name" value="IMPHPHTASES"/>
</dbReference>
<accession>A0A2H9TI33</accession>
<keyword evidence="9" id="KW-1185">Reference proteome</keyword>
<evidence type="ECO:0000313" key="9">
    <source>
        <dbReference type="Proteomes" id="UP000240830"/>
    </source>
</evidence>
<name>A0A2H9TI33_9FUNG</name>
<dbReference type="CDD" id="cd01639">
    <property type="entry name" value="IMPase"/>
    <property type="match status" value="1"/>
</dbReference>
<keyword evidence="4 6" id="KW-0479">Metal-binding</keyword>
<dbReference type="Pfam" id="PF00459">
    <property type="entry name" value="Inositol_P"/>
    <property type="match status" value="1"/>
</dbReference>
<evidence type="ECO:0000256" key="2">
    <source>
        <dbReference type="ARBA" id="ARBA00001946"/>
    </source>
</evidence>
<dbReference type="EC" id="3.1.3.25" evidence="7"/>
<dbReference type="Gene3D" id="3.40.190.80">
    <property type="match status" value="1"/>
</dbReference>
<dbReference type="InterPro" id="IPR033942">
    <property type="entry name" value="IMPase"/>
</dbReference>
<comment type="caution">
    <text evidence="8">The sequence shown here is derived from an EMBL/GenBank/DDBJ whole genome shotgun (WGS) entry which is preliminary data.</text>
</comment>
<keyword evidence="7" id="KW-0378">Hydrolase</keyword>
<dbReference type="PANTHER" id="PTHR20854">
    <property type="entry name" value="INOSITOL MONOPHOSPHATASE"/>
    <property type="match status" value="1"/>
</dbReference>
<organism evidence="8 9">
    <name type="scientific">Paramicrosporidium saccamoebae</name>
    <dbReference type="NCBI Taxonomy" id="1246581"/>
    <lineage>
        <taxon>Eukaryota</taxon>
        <taxon>Fungi</taxon>
        <taxon>Fungi incertae sedis</taxon>
        <taxon>Cryptomycota</taxon>
        <taxon>Cryptomycota incertae sedis</taxon>
        <taxon>Paramicrosporidium</taxon>
    </lineage>
</organism>
<comment type="pathway">
    <text evidence="7">Polyol metabolism; myo-inositol biosynthesis; myo-inositol from D-glucose 6-phosphate: step 2/2.</text>
</comment>
<proteinExistence type="inferred from homology"/>
<evidence type="ECO:0000256" key="6">
    <source>
        <dbReference type="PIRSR" id="PIRSR600760-2"/>
    </source>
</evidence>
<dbReference type="GO" id="GO:0046854">
    <property type="term" value="P:phosphatidylinositol phosphate biosynthetic process"/>
    <property type="evidence" value="ECO:0007669"/>
    <property type="project" value="InterPro"/>
</dbReference>
<dbReference type="GO" id="GO:0046872">
    <property type="term" value="F:metal ion binding"/>
    <property type="evidence" value="ECO:0007669"/>
    <property type="project" value="UniProtKB-KW"/>
</dbReference>
<gene>
    <name evidence="8" type="ORF">PSACC_02730</name>
</gene>
<evidence type="ECO:0000256" key="7">
    <source>
        <dbReference type="RuleBase" id="RU364068"/>
    </source>
</evidence>
<reference evidence="8 9" key="1">
    <citation type="submission" date="2016-10" db="EMBL/GenBank/DDBJ databases">
        <title>The genome of Paramicrosporidium saccamoebae is the missing link in understanding Cryptomycota and Microsporidia evolution.</title>
        <authorList>
            <person name="Quandt C.A."/>
            <person name="Beaudet D."/>
            <person name="Corsaro D."/>
            <person name="Michel R."/>
            <person name="Corradi N."/>
            <person name="James T."/>
        </authorList>
    </citation>
    <scope>NUCLEOTIDE SEQUENCE [LARGE SCALE GENOMIC DNA]</scope>
    <source>
        <strain evidence="8 9">KSL3</strain>
    </source>
</reference>
<dbReference type="PROSITE" id="PS00630">
    <property type="entry name" value="IMP_2"/>
    <property type="match status" value="1"/>
</dbReference>
<dbReference type="GO" id="GO:0007165">
    <property type="term" value="P:signal transduction"/>
    <property type="evidence" value="ECO:0007669"/>
    <property type="project" value="TreeGrafter"/>
</dbReference>
<dbReference type="STRING" id="1246581.A0A2H9TI33"/>
<comment type="catalytic activity">
    <reaction evidence="1 7">
        <text>a myo-inositol phosphate + H2O = myo-inositol + phosphate</text>
        <dbReference type="Rhea" id="RHEA:24056"/>
        <dbReference type="ChEBI" id="CHEBI:15377"/>
        <dbReference type="ChEBI" id="CHEBI:17268"/>
        <dbReference type="ChEBI" id="CHEBI:43474"/>
        <dbReference type="ChEBI" id="CHEBI:84139"/>
        <dbReference type="EC" id="3.1.3.25"/>
    </reaction>
</comment>
<dbReference type="UniPathway" id="UPA00823">
    <property type="reaction ID" value="UER00788"/>
</dbReference>
<evidence type="ECO:0000313" key="8">
    <source>
        <dbReference type="EMBL" id="PJF17418.1"/>
    </source>
</evidence>
<comment type="similarity">
    <text evidence="3 7">Belongs to the inositol monophosphatase superfamily.</text>
</comment>
<dbReference type="OrthoDB" id="10254945at2759"/>